<keyword evidence="6" id="KW-1185">Reference proteome</keyword>
<evidence type="ECO:0000256" key="4">
    <source>
        <dbReference type="ARBA" id="ARBA00023136"/>
    </source>
</evidence>
<dbReference type="PANTHER" id="PTHR22550">
    <property type="entry name" value="SPORE GERMINATION PROTEIN"/>
    <property type="match status" value="1"/>
</dbReference>
<organism evidence="5 6">
    <name type="scientific">Micromonospora echinospora</name>
    <name type="common">Micromonospora purpurea</name>
    <dbReference type="NCBI Taxonomy" id="1877"/>
    <lineage>
        <taxon>Bacteria</taxon>
        <taxon>Bacillati</taxon>
        <taxon>Actinomycetota</taxon>
        <taxon>Actinomycetes</taxon>
        <taxon>Micromonosporales</taxon>
        <taxon>Micromonosporaceae</taxon>
        <taxon>Micromonospora</taxon>
    </lineage>
</organism>
<evidence type="ECO:0000256" key="2">
    <source>
        <dbReference type="ARBA" id="ARBA00022692"/>
    </source>
</evidence>
<dbReference type="AlphaFoldDB" id="A0A1C4YM66"/>
<keyword evidence="4" id="KW-0472">Membrane</keyword>
<dbReference type="InterPro" id="IPR002035">
    <property type="entry name" value="VWF_A"/>
</dbReference>
<keyword evidence="2" id="KW-0812">Transmembrane</keyword>
<dbReference type="RefSeq" id="WP_088983101.1">
    <property type="nucleotide sequence ID" value="NZ_LT607413.1"/>
</dbReference>
<dbReference type="PANTHER" id="PTHR22550:SF5">
    <property type="entry name" value="LEUCINE ZIPPER PROTEIN 4"/>
    <property type="match status" value="1"/>
</dbReference>
<dbReference type="InterPro" id="IPR050768">
    <property type="entry name" value="UPF0353/GerABKA_families"/>
</dbReference>
<sequence length="316" mass="33788">MIRMLQPWWLLTLLPVLAVAALYVWRQRHRRAYAMRFTNVDLLRTLAPKGLGWRRHVAAVALLLCLLTLATATARPAIDTREPLERATIMLAVDVSLSMQADDVAPNRLQAAQEAAKQFVGELPETYNLGLVSFAKSANVLVPPTKDRSAVNAAIDGLVLAEATATGEAVFTCLEAIRSVPADGAAGIPPARIVLLSDGFRTAGRSVEEAAAAAQAANVPVSTIAFGTDSGQVDIGGQAQRVPVDRLALADLAETTEGHFYEAASVTELKQVYQDMGSSIGFRTEPREITQWYAGVALLFALAAAGASLLWTSRIL</sequence>
<proteinExistence type="predicted"/>
<name>A0A1C4YM66_MICEC</name>
<dbReference type="Gene3D" id="3.40.50.410">
    <property type="entry name" value="von Willebrand factor, type A domain"/>
    <property type="match status" value="1"/>
</dbReference>
<dbReference type="SUPFAM" id="SSF53300">
    <property type="entry name" value="vWA-like"/>
    <property type="match status" value="1"/>
</dbReference>
<accession>A0A1C4YM66</accession>
<dbReference type="Pfam" id="PF13519">
    <property type="entry name" value="VWA_2"/>
    <property type="match status" value="1"/>
</dbReference>
<dbReference type="OrthoDB" id="8882959at2"/>
<keyword evidence="1" id="KW-1003">Cell membrane</keyword>
<evidence type="ECO:0000256" key="1">
    <source>
        <dbReference type="ARBA" id="ARBA00022475"/>
    </source>
</evidence>
<evidence type="ECO:0000313" key="6">
    <source>
        <dbReference type="Proteomes" id="UP000198253"/>
    </source>
</evidence>
<evidence type="ECO:0000256" key="3">
    <source>
        <dbReference type="ARBA" id="ARBA00022989"/>
    </source>
</evidence>
<dbReference type="PROSITE" id="PS50234">
    <property type="entry name" value="VWFA"/>
    <property type="match status" value="1"/>
</dbReference>
<dbReference type="InterPro" id="IPR036465">
    <property type="entry name" value="vWFA_dom_sf"/>
</dbReference>
<dbReference type="SMART" id="SM00327">
    <property type="entry name" value="VWA"/>
    <property type="match status" value="1"/>
</dbReference>
<protein>
    <submittedName>
        <fullName evidence="5">Ca-activated chloride channel family protein</fullName>
    </submittedName>
</protein>
<dbReference type="InParanoid" id="A0A1C4YM66"/>
<dbReference type="EMBL" id="LT607413">
    <property type="protein sequence ID" value="SCF21747.1"/>
    <property type="molecule type" value="Genomic_DNA"/>
</dbReference>
<keyword evidence="3" id="KW-1133">Transmembrane helix</keyword>
<dbReference type="Proteomes" id="UP000198253">
    <property type="component" value="Chromosome I"/>
</dbReference>
<evidence type="ECO:0000313" key="5">
    <source>
        <dbReference type="EMBL" id="SCF21747.1"/>
    </source>
</evidence>
<reference evidence="6" key="1">
    <citation type="submission" date="2016-06" db="EMBL/GenBank/DDBJ databases">
        <authorList>
            <person name="Varghese N."/>
            <person name="Submissions Spin"/>
        </authorList>
    </citation>
    <scope>NUCLEOTIDE SEQUENCE [LARGE SCALE GENOMIC DNA]</scope>
    <source>
        <strain evidence="6">DSM 43816</strain>
    </source>
</reference>
<gene>
    <name evidence="5" type="ORF">GA0070618_4135</name>
</gene>